<dbReference type="OrthoDB" id="67317at2759"/>
<protein>
    <recommendedName>
        <fullName evidence="8">MARVEL domain-containing protein</fullName>
    </recommendedName>
</protein>
<feature type="transmembrane region" description="Helical" evidence="5">
    <location>
        <begin position="58"/>
        <end position="79"/>
    </location>
</feature>
<keyword evidence="4 5" id="KW-0472">Membrane</keyword>
<dbReference type="Pfam" id="PF23489">
    <property type="entry name" value="V-ATPase_su_f"/>
    <property type="match status" value="1"/>
</dbReference>
<dbReference type="Proteomes" id="UP000009131">
    <property type="component" value="Unassembled WGS sequence"/>
</dbReference>
<evidence type="ECO:0000256" key="4">
    <source>
        <dbReference type="ARBA" id="ARBA00023136"/>
    </source>
</evidence>
<dbReference type="EMBL" id="BABT02000049">
    <property type="protein sequence ID" value="GAA94885.1"/>
    <property type="molecule type" value="Genomic_DNA"/>
</dbReference>
<evidence type="ECO:0008006" key="8">
    <source>
        <dbReference type="Google" id="ProtNLM"/>
    </source>
</evidence>
<keyword evidence="7" id="KW-1185">Reference proteome</keyword>
<dbReference type="GO" id="GO:0016020">
    <property type="term" value="C:membrane"/>
    <property type="evidence" value="ECO:0007669"/>
    <property type="project" value="UniProtKB-SubCell"/>
</dbReference>
<comment type="caution">
    <text evidence="6">The sequence shown here is derived from an EMBL/GenBank/DDBJ whole genome shotgun (WGS) entry which is preliminary data.</text>
</comment>
<dbReference type="InParanoid" id="G7DWC5"/>
<dbReference type="FunCoup" id="G7DWC5">
    <property type="interactions" value="2"/>
</dbReference>
<dbReference type="eggNOG" id="ENOG502S504">
    <property type="taxonomic scope" value="Eukaryota"/>
</dbReference>
<reference evidence="6 7" key="2">
    <citation type="journal article" date="2012" name="Open Biol.">
        <title>Characteristics of nucleosomes and linker DNA regions on the genome of the basidiomycete Mixia osmundae revealed by mono- and dinucleosome mapping.</title>
        <authorList>
            <person name="Nishida H."/>
            <person name="Kondo S."/>
            <person name="Matsumoto T."/>
            <person name="Suzuki Y."/>
            <person name="Yoshikawa H."/>
            <person name="Taylor T.D."/>
            <person name="Sugiyama J."/>
        </authorList>
    </citation>
    <scope>NUCLEOTIDE SEQUENCE [LARGE SCALE GENOMIC DNA]</scope>
    <source>
        <strain evidence="7">CBS 9802 / IAM 14324 / JCM 22182 / KY 12970</strain>
    </source>
</reference>
<evidence type="ECO:0000313" key="7">
    <source>
        <dbReference type="Proteomes" id="UP000009131"/>
    </source>
</evidence>
<sequence>MSRVAVIPVPLATCCTVLSCFGVAILLVLGAAFDANVEVLMGHSEDPKDGHAVAQTCYSAAIVYAVFIALCGCQAFTGVRYKKPAVRL</sequence>
<evidence type="ECO:0000313" key="6">
    <source>
        <dbReference type="EMBL" id="GAA94885.1"/>
    </source>
</evidence>
<dbReference type="STRING" id="764103.G7DWC5"/>
<comment type="subcellular location">
    <subcellularLocation>
        <location evidence="1">Membrane</location>
    </subcellularLocation>
</comment>
<keyword evidence="2 5" id="KW-0812">Transmembrane</keyword>
<keyword evidence="3 5" id="KW-1133">Transmembrane helix</keyword>
<organism evidence="6 7">
    <name type="scientific">Mixia osmundae (strain CBS 9802 / IAM 14324 / JCM 22182 / KY 12970)</name>
    <dbReference type="NCBI Taxonomy" id="764103"/>
    <lineage>
        <taxon>Eukaryota</taxon>
        <taxon>Fungi</taxon>
        <taxon>Dikarya</taxon>
        <taxon>Basidiomycota</taxon>
        <taxon>Pucciniomycotina</taxon>
        <taxon>Mixiomycetes</taxon>
        <taxon>Mixiales</taxon>
        <taxon>Mixiaceae</taxon>
        <taxon>Mixia</taxon>
    </lineage>
</organism>
<gene>
    <name evidence="6" type="primary">Mo01540</name>
    <name evidence="6" type="ORF">E5Q_01540</name>
</gene>
<name>G7DWC5_MIXOS</name>
<dbReference type="AlphaFoldDB" id="G7DWC5"/>
<accession>G7DWC5</accession>
<evidence type="ECO:0000256" key="5">
    <source>
        <dbReference type="SAM" id="Phobius"/>
    </source>
</evidence>
<evidence type="ECO:0000256" key="3">
    <source>
        <dbReference type="ARBA" id="ARBA00022989"/>
    </source>
</evidence>
<dbReference type="PROSITE" id="PS51257">
    <property type="entry name" value="PROKAR_LIPOPROTEIN"/>
    <property type="match status" value="1"/>
</dbReference>
<evidence type="ECO:0000256" key="2">
    <source>
        <dbReference type="ARBA" id="ARBA00022692"/>
    </source>
</evidence>
<proteinExistence type="predicted"/>
<dbReference type="OMA" id="LNAWSCV"/>
<dbReference type="RefSeq" id="XP_014569050.1">
    <property type="nucleotide sequence ID" value="XM_014713564.1"/>
</dbReference>
<evidence type="ECO:0000256" key="1">
    <source>
        <dbReference type="ARBA" id="ARBA00004370"/>
    </source>
</evidence>
<dbReference type="HOGENOM" id="CLU_115063_2_0_1"/>
<dbReference type="InterPro" id="IPR056552">
    <property type="entry name" value="Ribonucl_Kappa"/>
</dbReference>
<reference evidence="6 7" key="1">
    <citation type="journal article" date="2011" name="J. Gen. Appl. Microbiol.">
        <title>Draft genome sequencing of the enigmatic basidiomycete Mixia osmundae.</title>
        <authorList>
            <person name="Nishida H."/>
            <person name="Nagatsuka Y."/>
            <person name="Sugiyama J."/>
        </authorList>
    </citation>
    <scope>NUCLEOTIDE SEQUENCE [LARGE SCALE GENOMIC DNA]</scope>
    <source>
        <strain evidence="7">CBS 9802 / IAM 14324 / JCM 22182 / KY 12970</strain>
    </source>
</reference>